<proteinExistence type="predicted"/>
<reference evidence="4 5" key="1">
    <citation type="submission" date="2019-06" db="EMBL/GenBank/DDBJ databases">
        <authorList>
            <person name="Broberg M."/>
        </authorList>
    </citation>
    <scope>NUCLEOTIDE SEQUENCE [LARGE SCALE GENOMIC DNA]</scope>
</reference>
<dbReference type="Pfam" id="PF00172">
    <property type="entry name" value="Zn_clus"/>
    <property type="match status" value="1"/>
</dbReference>
<accession>A0ABY6UG08</accession>
<feature type="domain" description="Zn(2)-C6 fungal-type" evidence="3">
    <location>
        <begin position="49"/>
        <end position="79"/>
    </location>
</feature>
<organism evidence="4 5">
    <name type="scientific">Bionectria ochroleuca</name>
    <name type="common">Gliocladium roseum</name>
    <dbReference type="NCBI Taxonomy" id="29856"/>
    <lineage>
        <taxon>Eukaryota</taxon>
        <taxon>Fungi</taxon>
        <taxon>Dikarya</taxon>
        <taxon>Ascomycota</taxon>
        <taxon>Pezizomycotina</taxon>
        <taxon>Sordariomycetes</taxon>
        <taxon>Hypocreomycetidae</taxon>
        <taxon>Hypocreales</taxon>
        <taxon>Bionectriaceae</taxon>
        <taxon>Clonostachys</taxon>
    </lineage>
</organism>
<evidence type="ECO:0000256" key="1">
    <source>
        <dbReference type="ARBA" id="ARBA00023242"/>
    </source>
</evidence>
<evidence type="ECO:0000313" key="4">
    <source>
        <dbReference type="EMBL" id="VUC30139.1"/>
    </source>
</evidence>
<dbReference type="Gene3D" id="4.10.240.10">
    <property type="entry name" value="Zn(2)-C6 fungal-type DNA-binding domain"/>
    <property type="match status" value="1"/>
</dbReference>
<dbReference type="PRINTS" id="PR00755">
    <property type="entry name" value="AFLATOXINBRP"/>
</dbReference>
<dbReference type="Proteomes" id="UP000766486">
    <property type="component" value="Unassembled WGS sequence"/>
</dbReference>
<feature type="region of interest" description="Disordered" evidence="2">
    <location>
        <begin position="1"/>
        <end position="30"/>
    </location>
</feature>
<dbReference type="SMART" id="SM00066">
    <property type="entry name" value="GAL4"/>
    <property type="match status" value="1"/>
</dbReference>
<dbReference type="PROSITE" id="PS00463">
    <property type="entry name" value="ZN2_CY6_FUNGAL_1"/>
    <property type="match status" value="1"/>
</dbReference>
<sequence length="419" mass="47028">MEDSSLALQTHDGETEDGKDANENGDGAQQIRSIHTKLTRRGHTKSRRGCLTCKRRRVKCPEDQPACHNCVRLGLVCEYSFKNNPSAPLQSTGGQFNLKDLRLFHHFVLHAYPPLPLQGKAVWDGITSYSHNYEFLVHAMLGLAASHLCLSGGGDHEAEALEHRVKSIKLLNQALCRPSTSKIDSDARFSTLMVLTFQSSYMPDGMLEVFHMIRGCMILTKSTLPKYAMVLFTKFSSDGADEENPQVTRNSVQQTSTFLTNASASLTSLREMCQTKFEKQYLGILENLVVMASVSNMDTLLAVSSAYNVFGEPDQADFNHFMDSHNHVAQLLVAHFFILEYVIGRKVLTPFIAAFPFRETMIRTWIERLATKLAPEHAAYLDWPLQMLEVMELAYLDLPEIPNLRTSDCLPQSVDECSS</sequence>
<evidence type="ECO:0000313" key="5">
    <source>
        <dbReference type="Proteomes" id="UP000766486"/>
    </source>
</evidence>
<dbReference type="SUPFAM" id="SSF57701">
    <property type="entry name" value="Zn2/Cys6 DNA-binding domain"/>
    <property type="match status" value="1"/>
</dbReference>
<comment type="caution">
    <text evidence="4">The sequence shown here is derived from an EMBL/GenBank/DDBJ whole genome shotgun (WGS) entry which is preliminary data.</text>
</comment>
<evidence type="ECO:0000259" key="3">
    <source>
        <dbReference type="PROSITE" id="PS50048"/>
    </source>
</evidence>
<dbReference type="PANTHER" id="PTHR47784:SF7">
    <property type="entry name" value="ZN(II)2CYS6 TRANSCRIPTION FACTOR (EUROFUNG)"/>
    <property type="match status" value="1"/>
</dbReference>
<dbReference type="EMBL" id="CABFNS010000814">
    <property type="protein sequence ID" value="VUC30139.1"/>
    <property type="molecule type" value="Genomic_DNA"/>
</dbReference>
<dbReference type="InterPro" id="IPR036864">
    <property type="entry name" value="Zn2-C6_fun-type_DNA-bd_sf"/>
</dbReference>
<dbReference type="Pfam" id="PF11951">
    <property type="entry name" value="Fungal_trans_2"/>
    <property type="match status" value="1"/>
</dbReference>
<keyword evidence="5" id="KW-1185">Reference proteome</keyword>
<dbReference type="InterPro" id="IPR021858">
    <property type="entry name" value="Fun_TF"/>
</dbReference>
<gene>
    <name evidence="4" type="ORF">CLO192961_LOCUS278471</name>
</gene>
<dbReference type="PANTHER" id="PTHR47784">
    <property type="entry name" value="STEROL UPTAKE CONTROL PROTEIN 2"/>
    <property type="match status" value="1"/>
</dbReference>
<dbReference type="InterPro" id="IPR053157">
    <property type="entry name" value="Sterol_Uptake_Regulator"/>
</dbReference>
<protein>
    <recommendedName>
        <fullName evidence="3">Zn(2)-C6 fungal-type domain-containing protein</fullName>
    </recommendedName>
</protein>
<keyword evidence="1" id="KW-0539">Nucleus</keyword>
<dbReference type="InterPro" id="IPR001138">
    <property type="entry name" value="Zn2Cys6_DnaBD"/>
</dbReference>
<feature type="compositionally biased region" description="Basic and acidic residues" evidence="2">
    <location>
        <begin position="11"/>
        <end position="22"/>
    </location>
</feature>
<dbReference type="PROSITE" id="PS50048">
    <property type="entry name" value="ZN2_CY6_FUNGAL_2"/>
    <property type="match status" value="1"/>
</dbReference>
<name>A0ABY6UG08_BIOOC</name>
<dbReference type="CDD" id="cd00067">
    <property type="entry name" value="GAL4"/>
    <property type="match status" value="1"/>
</dbReference>
<evidence type="ECO:0000256" key="2">
    <source>
        <dbReference type="SAM" id="MobiDB-lite"/>
    </source>
</evidence>